<protein>
    <submittedName>
        <fullName evidence="2">Uncharacterized protein</fullName>
    </submittedName>
</protein>
<dbReference type="AlphaFoldDB" id="L5K1R3"/>
<dbReference type="Proteomes" id="UP000010552">
    <property type="component" value="Unassembled WGS sequence"/>
</dbReference>
<feature type="region of interest" description="Disordered" evidence="1">
    <location>
        <begin position="142"/>
        <end position="163"/>
    </location>
</feature>
<sequence length="241" mass="25426">MRWGATPSRPHCRTEQDSGLSQDALKKRHNRKINTALKPAGVTTTTEKTDGRSPVPSKVRGGLPPGPKQAAGQAGPGTPQPAGDARDLQSARPGPPPTAEAWLEVSPERAGVPAVTTLPWNASTALPPPGVLGPGRHAVTWPPQQRGHRGARQPASEGASPPSRLVLLMPPPRMGQKPRATPPVRPKRLAQCWGLPAPATGPPAPVTITQAVATAVLYKTLRNLSRLQKPRHSALFGLKML</sequence>
<dbReference type="EMBL" id="KB031072">
    <property type="protein sequence ID" value="ELK04418.1"/>
    <property type="molecule type" value="Genomic_DNA"/>
</dbReference>
<gene>
    <name evidence="2" type="ORF">PAL_GLEAN10024763</name>
</gene>
<proteinExistence type="predicted"/>
<reference evidence="3" key="1">
    <citation type="journal article" date="2013" name="Science">
        <title>Comparative analysis of bat genomes provides insight into the evolution of flight and immunity.</title>
        <authorList>
            <person name="Zhang G."/>
            <person name="Cowled C."/>
            <person name="Shi Z."/>
            <person name="Huang Z."/>
            <person name="Bishop-Lilly K.A."/>
            <person name="Fang X."/>
            <person name="Wynne J.W."/>
            <person name="Xiong Z."/>
            <person name="Baker M.L."/>
            <person name="Zhao W."/>
            <person name="Tachedjian M."/>
            <person name="Zhu Y."/>
            <person name="Zhou P."/>
            <person name="Jiang X."/>
            <person name="Ng J."/>
            <person name="Yang L."/>
            <person name="Wu L."/>
            <person name="Xiao J."/>
            <person name="Feng Y."/>
            <person name="Chen Y."/>
            <person name="Sun X."/>
            <person name="Zhang Y."/>
            <person name="Marsh G.A."/>
            <person name="Crameri G."/>
            <person name="Broder C.C."/>
            <person name="Frey K.G."/>
            <person name="Wang L.F."/>
            <person name="Wang J."/>
        </authorList>
    </citation>
    <scope>NUCLEOTIDE SEQUENCE [LARGE SCALE GENOMIC DNA]</scope>
</reference>
<evidence type="ECO:0000256" key="1">
    <source>
        <dbReference type="SAM" id="MobiDB-lite"/>
    </source>
</evidence>
<feature type="compositionally biased region" description="Low complexity" evidence="1">
    <location>
        <begin position="68"/>
        <end position="83"/>
    </location>
</feature>
<organism evidence="2 3">
    <name type="scientific">Pteropus alecto</name>
    <name type="common">Black flying fox</name>
    <dbReference type="NCBI Taxonomy" id="9402"/>
    <lineage>
        <taxon>Eukaryota</taxon>
        <taxon>Metazoa</taxon>
        <taxon>Chordata</taxon>
        <taxon>Craniata</taxon>
        <taxon>Vertebrata</taxon>
        <taxon>Euteleostomi</taxon>
        <taxon>Mammalia</taxon>
        <taxon>Eutheria</taxon>
        <taxon>Laurasiatheria</taxon>
        <taxon>Chiroptera</taxon>
        <taxon>Yinpterochiroptera</taxon>
        <taxon>Pteropodoidea</taxon>
        <taxon>Pteropodidae</taxon>
        <taxon>Pteropodinae</taxon>
        <taxon>Pteropus</taxon>
    </lineage>
</organism>
<evidence type="ECO:0000313" key="3">
    <source>
        <dbReference type="Proteomes" id="UP000010552"/>
    </source>
</evidence>
<accession>L5K1R3</accession>
<name>L5K1R3_PTEAL</name>
<keyword evidence="3" id="KW-1185">Reference proteome</keyword>
<evidence type="ECO:0000313" key="2">
    <source>
        <dbReference type="EMBL" id="ELK04418.1"/>
    </source>
</evidence>
<dbReference type="InParanoid" id="L5K1R3"/>
<feature type="region of interest" description="Disordered" evidence="1">
    <location>
        <begin position="1"/>
        <end position="103"/>
    </location>
</feature>